<reference evidence="6" key="1">
    <citation type="submission" date="2016-09" db="EMBL/GenBank/DDBJ databases">
        <title>Acidihalobacter prosperus F5.</title>
        <authorList>
            <person name="Khaleque H.N."/>
            <person name="Ramsay J.P."/>
            <person name="Kaksonen A.H."/>
            <person name="Boxall N.J."/>
            <person name="Watkin E.L.J."/>
        </authorList>
    </citation>
    <scope>NUCLEOTIDE SEQUENCE [LARGE SCALE GENOMIC DNA]</scope>
    <source>
        <strain evidence="6">F5</strain>
    </source>
</reference>
<dbReference type="SUPFAM" id="SSF116734">
    <property type="entry name" value="DNA methylase specificity domain"/>
    <property type="match status" value="2"/>
</dbReference>
<evidence type="ECO:0000256" key="1">
    <source>
        <dbReference type="ARBA" id="ARBA00010923"/>
    </source>
</evidence>
<proteinExistence type="inferred from homology"/>
<dbReference type="CDD" id="cd17278">
    <property type="entry name" value="RMtype1_S_LdeBORF1052P-TRD2-CR2"/>
    <property type="match status" value="1"/>
</dbReference>
<feature type="domain" description="Type I restriction modification DNA specificity" evidence="4">
    <location>
        <begin position="200"/>
        <end position="375"/>
    </location>
</feature>
<evidence type="ECO:0000313" key="6">
    <source>
        <dbReference type="Proteomes" id="UP000095401"/>
    </source>
</evidence>
<keyword evidence="6" id="KW-1185">Reference proteome</keyword>
<dbReference type="AlphaFoldDB" id="A0A1D8IM96"/>
<dbReference type="PANTHER" id="PTHR30408:SF12">
    <property type="entry name" value="TYPE I RESTRICTION ENZYME MJAVIII SPECIFICITY SUBUNIT"/>
    <property type="match status" value="1"/>
</dbReference>
<evidence type="ECO:0000313" key="5">
    <source>
        <dbReference type="EMBL" id="AOU97593.1"/>
    </source>
</evidence>
<dbReference type="GO" id="GO:0009307">
    <property type="term" value="P:DNA restriction-modification system"/>
    <property type="evidence" value="ECO:0007669"/>
    <property type="project" value="UniProtKB-KW"/>
</dbReference>
<dbReference type="InterPro" id="IPR052021">
    <property type="entry name" value="Type-I_RS_S_subunit"/>
</dbReference>
<dbReference type="PANTHER" id="PTHR30408">
    <property type="entry name" value="TYPE-1 RESTRICTION ENZYME ECOKI SPECIFICITY PROTEIN"/>
    <property type="match status" value="1"/>
</dbReference>
<dbReference type="InterPro" id="IPR000055">
    <property type="entry name" value="Restrct_endonuc_typeI_TRD"/>
</dbReference>
<feature type="domain" description="Type I restriction modification DNA specificity" evidence="4">
    <location>
        <begin position="63"/>
        <end position="176"/>
    </location>
</feature>
<gene>
    <name evidence="5" type="ORF">BI364_06135</name>
</gene>
<comment type="similarity">
    <text evidence="1">Belongs to the type-I restriction system S methylase family.</text>
</comment>
<dbReference type="EMBL" id="CP017415">
    <property type="protein sequence ID" value="AOU97593.1"/>
    <property type="molecule type" value="Genomic_DNA"/>
</dbReference>
<dbReference type="Proteomes" id="UP000095401">
    <property type="component" value="Chromosome"/>
</dbReference>
<dbReference type="CDD" id="cd17260">
    <property type="entry name" value="RMtype1_S_EcoEI-TRD1-CR1_like"/>
    <property type="match status" value="1"/>
</dbReference>
<dbReference type="InterPro" id="IPR044946">
    <property type="entry name" value="Restrct_endonuc_typeI_TRD_sf"/>
</dbReference>
<accession>A0A1D8IM96</accession>
<dbReference type="KEGG" id="aprs:BI364_06135"/>
<name>A0A1D8IM96_9GAMM</name>
<dbReference type="RefSeq" id="WP_070077978.1">
    <property type="nucleotide sequence ID" value="NZ_CP017415.1"/>
</dbReference>
<evidence type="ECO:0000256" key="3">
    <source>
        <dbReference type="ARBA" id="ARBA00023125"/>
    </source>
</evidence>
<evidence type="ECO:0000256" key="2">
    <source>
        <dbReference type="ARBA" id="ARBA00022747"/>
    </source>
</evidence>
<dbReference type="Gene3D" id="3.90.220.20">
    <property type="entry name" value="DNA methylase specificity domains"/>
    <property type="match status" value="2"/>
</dbReference>
<sequence length="397" mass="44244">MTGQNVAISKVAEVNPRLHINDKPKPQDTVSFVPMASVSEETLSIEAPEDRPYAEVAKGYTPFQRGDIILAKITPCFENGKMAHATQLPHRQAFGSTEFHVIRPGKEVDGVYLFHLLRDPYIRRAGQMKMKGAAGQRRVPAEFFANLKIPLPPLAEQKRIAAILDAADALRAKRRETLAQLDTLLQSTFLDLFGDPVTNPKGWEVSSLDRVITVEHGFAFKSEYFSDHGDYIVLTPGSFYEDGGYRNQGSKTKYYAATPPEKYILPAGELLVAMTEQAPGLLGSPIFVPENDRFLHNQRLGRIRIGERLTAQFVYHLFNTPWVRGELQRTSTGTKVKHTSPTKIGAVTSIVPPPGLQRHFATIVESIERQKTRLRAHLAELDTLFASLQSRAFNGAL</sequence>
<organism evidence="5 6">
    <name type="scientific">Acidihalobacter yilgarnensis</name>
    <dbReference type="NCBI Taxonomy" id="2819280"/>
    <lineage>
        <taxon>Bacteria</taxon>
        <taxon>Pseudomonadati</taxon>
        <taxon>Pseudomonadota</taxon>
        <taxon>Gammaproteobacteria</taxon>
        <taxon>Chromatiales</taxon>
        <taxon>Ectothiorhodospiraceae</taxon>
        <taxon>Acidihalobacter</taxon>
    </lineage>
</organism>
<dbReference type="Pfam" id="PF01420">
    <property type="entry name" value="Methylase_S"/>
    <property type="match status" value="2"/>
</dbReference>
<dbReference type="GO" id="GO:0003677">
    <property type="term" value="F:DNA binding"/>
    <property type="evidence" value="ECO:0007669"/>
    <property type="project" value="UniProtKB-KW"/>
</dbReference>
<protein>
    <recommendedName>
        <fullName evidence="4">Type I restriction modification DNA specificity domain-containing protein</fullName>
    </recommendedName>
</protein>
<dbReference type="REBASE" id="162098">
    <property type="entry name" value="S.AprF5ORF6130P"/>
</dbReference>
<keyword evidence="2" id="KW-0680">Restriction system</keyword>
<keyword evidence="3" id="KW-0238">DNA-binding</keyword>
<evidence type="ECO:0000259" key="4">
    <source>
        <dbReference type="Pfam" id="PF01420"/>
    </source>
</evidence>